<comment type="function">
    <text evidence="6">Redox regulated molecular chaperone. Protects both thermally unfolding and oxidatively damaged proteins from irreversible aggregation. Plays an important role in the bacterial defense system toward oxidative stress.</text>
</comment>
<feature type="disulfide bond" description="Redox-active" evidence="6">
    <location>
        <begin position="267"/>
        <end position="270"/>
    </location>
</feature>
<gene>
    <name evidence="6 7" type="primary">hslO</name>
    <name evidence="7" type="ORF">NCTC10138_00439</name>
</gene>
<dbReference type="STRING" id="1278311.GCA_000428705_01098"/>
<dbReference type="Proteomes" id="UP000289841">
    <property type="component" value="Chromosome"/>
</dbReference>
<dbReference type="CDD" id="cd00498">
    <property type="entry name" value="Hsp33"/>
    <property type="match status" value="1"/>
</dbReference>
<evidence type="ECO:0000256" key="5">
    <source>
        <dbReference type="ARBA" id="ARBA00023284"/>
    </source>
</evidence>
<proteinExistence type="inferred from homology"/>
<keyword evidence="8" id="KW-1185">Reference proteome</keyword>
<dbReference type="InterPro" id="IPR000397">
    <property type="entry name" value="Heat_shock_Hsp33"/>
</dbReference>
<feature type="disulfide bond" description="Redox-active" evidence="6">
    <location>
        <begin position="235"/>
        <end position="237"/>
    </location>
</feature>
<evidence type="ECO:0000313" key="7">
    <source>
        <dbReference type="EMBL" id="VEU80083.1"/>
    </source>
</evidence>
<keyword evidence="7" id="KW-0346">Stress response</keyword>
<evidence type="ECO:0000256" key="6">
    <source>
        <dbReference type="HAMAP-Rule" id="MF_00117"/>
    </source>
</evidence>
<evidence type="ECO:0000256" key="2">
    <source>
        <dbReference type="ARBA" id="ARBA00022833"/>
    </source>
</evidence>
<evidence type="ECO:0000256" key="1">
    <source>
        <dbReference type="ARBA" id="ARBA00022490"/>
    </source>
</evidence>
<keyword evidence="4 6" id="KW-0143">Chaperone</keyword>
<dbReference type="InterPro" id="IPR016153">
    <property type="entry name" value="Heat_shock_Hsp33_N"/>
</dbReference>
<dbReference type="GO" id="GO:0005737">
    <property type="term" value="C:cytoplasm"/>
    <property type="evidence" value="ECO:0007669"/>
    <property type="project" value="UniProtKB-SubCell"/>
</dbReference>
<comment type="similarity">
    <text evidence="6">Belongs to the HSP33 family.</text>
</comment>
<dbReference type="Gene3D" id="3.55.30.10">
    <property type="entry name" value="Hsp33 domain"/>
    <property type="match status" value="1"/>
</dbReference>
<dbReference type="Pfam" id="PF01430">
    <property type="entry name" value="HSP33"/>
    <property type="match status" value="1"/>
</dbReference>
<dbReference type="OrthoDB" id="9776534at2"/>
<protein>
    <recommendedName>
        <fullName evidence="6">33 kDa chaperonin</fullName>
    </recommendedName>
    <alternativeName>
        <fullName evidence="6">Heat shock protein 33 homolog</fullName>
        <shortName evidence="6">HSP33</shortName>
    </alternativeName>
</protein>
<dbReference type="GO" id="GO:0042026">
    <property type="term" value="P:protein refolding"/>
    <property type="evidence" value="ECO:0007669"/>
    <property type="project" value="TreeGrafter"/>
</dbReference>
<dbReference type="AlphaFoldDB" id="A0A449BCB2"/>
<keyword evidence="3 6" id="KW-1015">Disulfide bond</keyword>
<dbReference type="KEGG" id="aaxa:NCTC10138_00439"/>
<dbReference type="RefSeq" id="WP_026390617.1">
    <property type="nucleotide sequence ID" value="NZ_LR215048.1"/>
</dbReference>
<evidence type="ECO:0000256" key="3">
    <source>
        <dbReference type="ARBA" id="ARBA00023157"/>
    </source>
</evidence>
<evidence type="ECO:0000256" key="4">
    <source>
        <dbReference type="ARBA" id="ARBA00023186"/>
    </source>
</evidence>
<dbReference type="NCBIfam" id="NF001033">
    <property type="entry name" value="PRK00114.1"/>
    <property type="match status" value="1"/>
</dbReference>
<dbReference type="SUPFAM" id="SSF118352">
    <property type="entry name" value="HSP33 redox switch-like"/>
    <property type="match status" value="1"/>
</dbReference>
<dbReference type="PANTHER" id="PTHR30111">
    <property type="entry name" value="33 KDA CHAPERONIN"/>
    <property type="match status" value="1"/>
</dbReference>
<sequence length="289" mass="32048">MKDYAIIATAYNSEIRIYASKTTNLVNEARVIHDTWPTATAAFGRFLTVSAMMGLMYKDEEKLTLQIKGNGPIGTMLVDTCGNGEVRGDIINPHVYIRSEVKGKLDVGAAVGNGFLHVTKDLNMRSMFTSSSELKTGEIAEDFANYFVVSEQTPTAVSLGVLVENDQTVRSAGGFIVQVMPGASDETISQLERTIYDIGPVSRWFDEQKSLESLVSAIANKTEKVLDIKDLHYKCHCSKDGFARSLSALDNATMNELIEDNGIEVVCHFCKKKYHFDKNDLLKIRENQK</sequence>
<dbReference type="GO" id="GO:0051082">
    <property type="term" value="F:unfolded protein binding"/>
    <property type="evidence" value="ECO:0007669"/>
    <property type="project" value="UniProtKB-UniRule"/>
</dbReference>
<reference evidence="7 8" key="1">
    <citation type="submission" date="2019-01" db="EMBL/GenBank/DDBJ databases">
        <authorList>
            <consortium name="Pathogen Informatics"/>
        </authorList>
    </citation>
    <scope>NUCLEOTIDE SEQUENCE [LARGE SCALE GENOMIC DNA]</scope>
    <source>
        <strain evidence="7 8">NCTC10138</strain>
    </source>
</reference>
<dbReference type="HAMAP" id="MF_00117">
    <property type="entry name" value="HslO"/>
    <property type="match status" value="1"/>
</dbReference>
<dbReference type="PANTHER" id="PTHR30111:SF1">
    <property type="entry name" value="33 KDA CHAPERONIN"/>
    <property type="match status" value="1"/>
</dbReference>
<accession>A0A449BCB2</accession>
<organism evidence="7 8">
    <name type="scientific">Haploplasma axanthum</name>
    <name type="common">Acholeplasma axanthum</name>
    <dbReference type="NCBI Taxonomy" id="29552"/>
    <lineage>
        <taxon>Bacteria</taxon>
        <taxon>Bacillati</taxon>
        <taxon>Mycoplasmatota</taxon>
        <taxon>Mollicutes</taxon>
        <taxon>Acholeplasmatales</taxon>
        <taxon>Acholeplasmataceae</taxon>
        <taxon>Haploplasma</taxon>
    </lineage>
</organism>
<dbReference type="EMBL" id="LR215048">
    <property type="protein sequence ID" value="VEU80083.1"/>
    <property type="molecule type" value="Genomic_DNA"/>
</dbReference>
<keyword evidence="5 6" id="KW-0676">Redox-active center</keyword>
<dbReference type="PIRSF" id="PIRSF005261">
    <property type="entry name" value="Heat_shock_Hsp33"/>
    <property type="match status" value="1"/>
</dbReference>
<keyword evidence="1 6" id="KW-0963">Cytoplasm</keyword>
<comment type="PTM">
    <text evidence="6">Under oxidizing conditions two disulfide bonds are formed involving the reactive cysteines. Under reducing conditions zinc is bound to the reactive cysteines and the protein is inactive.</text>
</comment>
<dbReference type="InterPro" id="IPR016154">
    <property type="entry name" value="Heat_shock_Hsp33_C"/>
</dbReference>
<keyword evidence="2 6" id="KW-0862">Zinc</keyword>
<dbReference type="SUPFAM" id="SSF64397">
    <property type="entry name" value="Hsp33 domain"/>
    <property type="match status" value="1"/>
</dbReference>
<evidence type="ECO:0000313" key="8">
    <source>
        <dbReference type="Proteomes" id="UP000289841"/>
    </source>
</evidence>
<dbReference type="GO" id="GO:0044183">
    <property type="term" value="F:protein folding chaperone"/>
    <property type="evidence" value="ECO:0007669"/>
    <property type="project" value="TreeGrafter"/>
</dbReference>
<dbReference type="Gene3D" id="3.90.1280.10">
    <property type="entry name" value="HSP33 redox switch-like"/>
    <property type="match status" value="1"/>
</dbReference>
<comment type="subcellular location">
    <subcellularLocation>
        <location evidence="6">Cytoplasm</location>
    </subcellularLocation>
</comment>
<name>A0A449BCB2_HAPAX</name>